<name>A0ABZ2SWG4_9ENTE</name>
<keyword evidence="2" id="KW-0472">Membrane</keyword>
<dbReference type="RefSeq" id="WP_243430364.1">
    <property type="nucleotide sequence ID" value="NZ_CP147251.1"/>
</dbReference>
<evidence type="ECO:0000256" key="2">
    <source>
        <dbReference type="SAM" id="Phobius"/>
    </source>
</evidence>
<evidence type="ECO:0000256" key="1">
    <source>
        <dbReference type="SAM" id="Coils"/>
    </source>
</evidence>
<proteinExistence type="predicted"/>
<organism evidence="3 4">
    <name type="scientific">Candidatus Enterococcus lowellii</name>
    <dbReference type="NCBI Taxonomy" id="2230877"/>
    <lineage>
        <taxon>Bacteria</taxon>
        <taxon>Bacillati</taxon>
        <taxon>Bacillota</taxon>
        <taxon>Bacilli</taxon>
        <taxon>Lactobacillales</taxon>
        <taxon>Enterococcaceae</taxon>
        <taxon>Enterococcus</taxon>
    </lineage>
</organism>
<evidence type="ECO:0000313" key="4">
    <source>
        <dbReference type="Proteomes" id="UP000664701"/>
    </source>
</evidence>
<gene>
    <name evidence="3" type="ORF">DOK78_003056</name>
</gene>
<feature type="coiled-coil region" evidence="1">
    <location>
        <begin position="156"/>
        <end position="259"/>
    </location>
</feature>
<protein>
    <recommendedName>
        <fullName evidence="5">LysM domain-containing protein</fullName>
    </recommendedName>
</protein>
<accession>A0ABZ2SWG4</accession>
<feature type="coiled-coil region" evidence="1">
    <location>
        <begin position="338"/>
        <end position="379"/>
    </location>
</feature>
<feature type="transmembrane region" description="Helical" evidence="2">
    <location>
        <begin position="21"/>
        <end position="39"/>
    </location>
</feature>
<evidence type="ECO:0008006" key="5">
    <source>
        <dbReference type="Google" id="ProtNLM"/>
    </source>
</evidence>
<keyword evidence="1" id="KW-0175">Coiled coil</keyword>
<dbReference type="Proteomes" id="UP000664701">
    <property type="component" value="Chromosome"/>
</dbReference>
<dbReference type="EMBL" id="CP147251">
    <property type="protein sequence ID" value="WYJ78399.1"/>
    <property type="molecule type" value="Genomic_DNA"/>
</dbReference>
<evidence type="ECO:0000313" key="3">
    <source>
        <dbReference type="EMBL" id="WYJ78399.1"/>
    </source>
</evidence>
<keyword evidence="2" id="KW-1133">Transmembrane helix</keyword>
<sequence length="453" mass="50465">MKKLSNSSTDLVKMTKCPKYWCIYGGLVGSMLGFFQPVVSADSWQVNSVEEIVSRIDSTHSLTMIEGDTVWNIGMALNIKNPMQLLSANGYQDGEQYTLPVGTVITWDGNYVIVKDEQNQVVGEKIITDNEKMNPEKTIANQTTDEPQTPAIKEKIAKQREQVAQARADLEAGENQNVERAPAVSTAKKQELETALADKQAELTALDSELAVAQTQETSEDLKEQANAQQTIAEIDVKRQRLETEIAILEAEYSAAKVEETDSTHTAEARNQAIQRDALQKAALEQTQILQILEDNLQQQTVIEWTQAVEDFSMTLADTEKLFSTMEVTATPQTNQTIAAANEALNQKQTQQAELSIQLEQAQNDYQAAQELYTNWLNTGSDKNAEGEQLATTLLDMEQAKNEMVDRFTADLLDFEEISLTFSDLASQLATYPTTNQFTKTQQAIATVIQRYK</sequence>
<keyword evidence="2" id="KW-0812">Transmembrane</keyword>
<keyword evidence="4" id="KW-1185">Reference proteome</keyword>
<reference evidence="3 4" key="1">
    <citation type="submission" date="2024-03" db="EMBL/GenBank/DDBJ databases">
        <title>The Genome Sequence of Enterococcus sp. DIV2402.</title>
        <authorList>
            <consortium name="The Broad Institute Genomics Platform"/>
            <consortium name="The Broad Institute Microbial Omics Core"/>
            <consortium name="The Broad Institute Genomic Center for Infectious Diseases"/>
            <person name="Earl A."/>
            <person name="Manson A."/>
            <person name="Gilmore M."/>
            <person name="Schwartman J."/>
            <person name="Shea T."/>
            <person name="Abouelleil A."/>
            <person name="Cao P."/>
            <person name="Chapman S."/>
            <person name="Cusick C."/>
            <person name="Young S."/>
            <person name="Neafsey D."/>
            <person name="Nusbaum C."/>
            <person name="Birren B."/>
        </authorList>
    </citation>
    <scope>NUCLEOTIDE SEQUENCE [LARGE SCALE GENOMIC DNA]</scope>
    <source>
        <strain evidence="3 4">DIV2402</strain>
    </source>
</reference>